<comment type="caution">
    <text evidence="1">The sequence shown here is derived from an EMBL/GenBank/DDBJ whole genome shotgun (WGS) entry which is preliminary data.</text>
</comment>
<accession>A0A1J6ITH1</accession>
<sequence>MAEENPYQITMKKTFFYKFIPSKAEEEACKANNTQWIPTRKLIEIRDIYPAPKIDLKNPWQIKKRINRAEVVFGKIEIPFFETFEYILRYWNLSKAKSLVNGVRISVILWDVTEENDPKKYESGSIRFEMMYNDDYSLLCMPLFNDRGLRVDDEIGIYWDPRSSSFMFKLLSQVRGN</sequence>
<evidence type="ECO:0000313" key="1">
    <source>
        <dbReference type="EMBL" id="OIS98448.1"/>
    </source>
</evidence>
<dbReference type="PANTHER" id="PTHR36264:SF2">
    <property type="entry name" value="TF-B3 DOMAIN-CONTAINING PROTEIN"/>
    <property type="match status" value="1"/>
</dbReference>
<protein>
    <recommendedName>
        <fullName evidence="3">B3 domain-containing protein</fullName>
    </recommendedName>
</protein>
<dbReference type="Gramene" id="OIS98448">
    <property type="protein sequence ID" value="OIS98448"/>
    <property type="gene ID" value="A4A49_52997"/>
</dbReference>
<proteinExistence type="predicted"/>
<dbReference type="PANTHER" id="PTHR36264">
    <property type="entry name" value="SET DOMAIN-CONTAINING PROTEIN"/>
    <property type="match status" value="1"/>
</dbReference>
<name>A0A1J6ITH1_NICAT</name>
<dbReference type="Proteomes" id="UP000187609">
    <property type="component" value="Unassembled WGS sequence"/>
</dbReference>
<evidence type="ECO:0008006" key="3">
    <source>
        <dbReference type="Google" id="ProtNLM"/>
    </source>
</evidence>
<evidence type="ECO:0000313" key="2">
    <source>
        <dbReference type="Proteomes" id="UP000187609"/>
    </source>
</evidence>
<gene>
    <name evidence="1" type="ORF">A4A49_52997</name>
</gene>
<dbReference type="EMBL" id="MJEQ01037191">
    <property type="protein sequence ID" value="OIS98448.1"/>
    <property type="molecule type" value="Genomic_DNA"/>
</dbReference>
<reference evidence="1" key="1">
    <citation type="submission" date="2016-11" db="EMBL/GenBank/DDBJ databases">
        <title>The genome of Nicotiana attenuata.</title>
        <authorList>
            <person name="Xu S."/>
            <person name="Brockmoeller T."/>
            <person name="Gaquerel E."/>
            <person name="Navarro A."/>
            <person name="Kuhl H."/>
            <person name="Gase K."/>
            <person name="Ling Z."/>
            <person name="Zhou W."/>
            <person name="Kreitzer C."/>
            <person name="Stanke M."/>
            <person name="Tang H."/>
            <person name="Lyons E."/>
            <person name="Pandey P."/>
            <person name="Pandey S.P."/>
            <person name="Timmermann B."/>
            <person name="Baldwin I.T."/>
        </authorList>
    </citation>
    <scope>NUCLEOTIDE SEQUENCE [LARGE SCALE GENOMIC DNA]</scope>
    <source>
        <strain evidence="1">UT</strain>
    </source>
</reference>
<organism evidence="1 2">
    <name type="scientific">Nicotiana attenuata</name>
    <name type="common">Coyote tobacco</name>
    <dbReference type="NCBI Taxonomy" id="49451"/>
    <lineage>
        <taxon>Eukaryota</taxon>
        <taxon>Viridiplantae</taxon>
        <taxon>Streptophyta</taxon>
        <taxon>Embryophyta</taxon>
        <taxon>Tracheophyta</taxon>
        <taxon>Spermatophyta</taxon>
        <taxon>Magnoliopsida</taxon>
        <taxon>eudicotyledons</taxon>
        <taxon>Gunneridae</taxon>
        <taxon>Pentapetalae</taxon>
        <taxon>asterids</taxon>
        <taxon>lamiids</taxon>
        <taxon>Solanales</taxon>
        <taxon>Solanaceae</taxon>
        <taxon>Nicotianoideae</taxon>
        <taxon>Nicotianeae</taxon>
        <taxon>Nicotiana</taxon>
    </lineage>
</organism>
<dbReference type="OMA" id="ANNTQWI"/>
<keyword evidence="2" id="KW-1185">Reference proteome</keyword>
<dbReference type="AlphaFoldDB" id="A0A1J6ITH1"/>